<dbReference type="Proteomes" id="UP000765509">
    <property type="component" value="Unassembled WGS sequence"/>
</dbReference>
<sequence>MFFFQTCSSPKNTFNSTSPIFLEDSSSPSLYLSNETTNQPSRQEENEENINDIYHPDPNSSLCFDRSILLDTSGEVPEDNLADIPLLSLSGDEVRNIKELPKGWVMNNVPKIAPKTISRSIGEINIILTKMEQKMPVYVSTGIQSLPRNYHAVVNYPKALEWIRAINGEI</sequence>
<dbReference type="EMBL" id="AVOT02047845">
    <property type="protein sequence ID" value="MBW0543106.1"/>
    <property type="molecule type" value="Genomic_DNA"/>
</dbReference>
<dbReference type="AlphaFoldDB" id="A0A9Q3FMW3"/>
<gene>
    <name evidence="2" type="ORF">O181_082821</name>
</gene>
<proteinExistence type="predicted"/>
<feature type="region of interest" description="Disordered" evidence="1">
    <location>
        <begin position="26"/>
        <end position="57"/>
    </location>
</feature>
<evidence type="ECO:0000256" key="1">
    <source>
        <dbReference type="SAM" id="MobiDB-lite"/>
    </source>
</evidence>
<accession>A0A9Q3FMW3</accession>
<name>A0A9Q3FMW3_9BASI</name>
<protein>
    <submittedName>
        <fullName evidence="2">Uncharacterized protein</fullName>
    </submittedName>
</protein>
<evidence type="ECO:0000313" key="2">
    <source>
        <dbReference type="EMBL" id="MBW0543106.1"/>
    </source>
</evidence>
<reference evidence="2" key="1">
    <citation type="submission" date="2021-03" db="EMBL/GenBank/DDBJ databases">
        <title>Draft genome sequence of rust myrtle Austropuccinia psidii MF-1, a brazilian biotype.</title>
        <authorList>
            <person name="Quecine M.C."/>
            <person name="Pachon D.M.R."/>
            <person name="Bonatelli M.L."/>
            <person name="Correr F.H."/>
            <person name="Franceschini L.M."/>
            <person name="Leite T.F."/>
            <person name="Margarido G.R.A."/>
            <person name="Almeida C.A."/>
            <person name="Ferrarezi J.A."/>
            <person name="Labate C.A."/>
        </authorList>
    </citation>
    <scope>NUCLEOTIDE SEQUENCE</scope>
    <source>
        <strain evidence="2">MF-1</strain>
    </source>
</reference>
<evidence type="ECO:0000313" key="3">
    <source>
        <dbReference type="Proteomes" id="UP000765509"/>
    </source>
</evidence>
<comment type="caution">
    <text evidence="2">The sequence shown here is derived from an EMBL/GenBank/DDBJ whole genome shotgun (WGS) entry which is preliminary data.</text>
</comment>
<keyword evidence="3" id="KW-1185">Reference proteome</keyword>
<organism evidence="2 3">
    <name type="scientific">Austropuccinia psidii MF-1</name>
    <dbReference type="NCBI Taxonomy" id="1389203"/>
    <lineage>
        <taxon>Eukaryota</taxon>
        <taxon>Fungi</taxon>
        <taxon>Dikarya</taxon>
        <taxon>Basidiomycota</taxon>
        <taxon>Pucciniomycotina</taxon>
        <taxon>Pucciniomycetes</taxon>
        <taxon>Pucciniales</taxon>
        <taxon>Sphaerophragmiaceae</taxon>
        <taxon>Austropuccinia</taxon>
    </lineage>
</organism>
<feature type="compositionally biased region" description="Polar residues" evidence="1">
    <location>
        <begin position="26"/>
        <end position="41"/>
    </location>
</feature>